<proteinExistence type="predicted"/>
<dbReference type="GO" id="GO:0030514">
    <property type="term" value="P:negative regulation of BMP signaling pathway"/>
    <property type="evidence" value="ECO:0007669"/>
    <property type="project" value="TreeGrafter"/>
</dbReference>
<name>A0AA85GFX1_9TREM</name>
<sequence length="955" mass="107409">MDNKSTLIRSSFHTATNSTANYDEVFSELVPVLTQCFGVILLGYIAGRLKIFSEPQAKGLNLYVTRFALPTVFFRAMVTINFSSVCWFFVMAISISKLIGFIMAITFTFLISRRFHLGIAAIVAMFVSQTNDVALAYPILYALFPDLASYVYLFAPVQLVVLNPFAYFLLELERVRLASSELKPLIHSEDVDIDKGQLIDGKSSNSIRSCGRCQQLTQVMFNVLKNPLIFMTLIGIIFNFILKHQLPVYINGLLSVIADSFGATALFSLGYGMVGKMATITQREAYILTTILLTKLLVVPFITRELVVQMMPIALTNETLRYSTFGFLYGTTPTAPPVYLFAAEYQVIPVAIGVGLVLGTFLCVPIMFIFARIIALYNAAPSDYANILSRTVEDISWISIVCCIWTLGVLFLSRKAIRVPNRFTLCHLICVLFACTGLLLGRFVNYYYYGIGGSVNGGKLSQPAHWLNYIQFAIFFFGSTGTRFWTTLIALVLVMERARSLCFVLRYQFHIYIAGFLTPAVVTGILLLTSFGQMVKYIDPIFQYGTNQLIISIIVLIINASGTLACLISFIRIDVPAQDCYEIKETSDVSWYLVLVRKMYLTVLKKPVLRAEFKLVAEGICRSQLRRNFNDSGTNVANQAQQSQQTSPSNSITTDSYRITRNSDDSKLLNCGSSQIPQSCDSAKFCNQCEKKQRKECAKILARYCEIHQPSLISSTSATHSIAQQISLGLELDNVHAQGNSKPPHHKHVVFLILILVTMFFGICLCTWRLVHDAPTGVYIVLEFLDGSFHFGQGVILFVLFGLDADLFIAPIKRFLSRWFSHFTSKQFNGSFNKSSHQTTVDKSKINKIVNQFVKFHLKSCSTNIGTEKVIDSIHYEQIFYQYSLERWLIDGGITDSNEETLFYIECLELGNIITCISPMTNESFMDKDTMTTISNTKRLLTFTTYAWGLHNISY</sequence>
<feature type="transmembrane region" description="Helical" evidence="6">
    <location>
        <begin position="59"/>
        <end position="82"/>
    </location>
</feature>
<dbReference type="Pfam" id="PF03547">
    <property type="entry name" value="Mem_trans"/>
    <property type="match status" value="1"/>
</dbReference>
<comment type="subcellular location">
    <subcellularLocation>
        <location evidence="1">Membrane</location>
        <topology evidence="1">Multi-pass membrane protein</topology>
    </subcellularLocation>
</comment>
<dbReference type="WBParaSite" id="SRDH1_96360.16">
    <property type="protein sequence ID" value="SRDH1_96360.16"/>
    <property type="gene ID" value="SRDH1_96360"/>
</dbReference>
<feature type="transmembrane region" description="Helical" evidence="6">
    <location>
        <begin position="248"/>
        <end position="273"/>
    </location>
</feature>
<feature type="transmembrane region" description="Helical" evidence="6">
    <location>
        <begin position="425"/>
        <end position="449"/>
    </location>
</feature>
<keyword evidence="7" id="KW-1185">Reference proteome</keyword>
<feature type="transmembrane region" description="Helical" evidence="6">
    <location>
        <begin position="549"/>
        <end position="571"/>
    </location>
</feature>
<evidence type="ECO:0000256" key="5">
    <source>
        <dbReference type="SAM" id="MobiDB-lite"/>
    </source>
</evidence>
<reference evidence="8" key="2">
    <citation type="submission" date="2023-11" db="UniProtKB">
        <authorList>
            <consortium name="WormBaseParasite"/>
        </authorList>
    </citation>
    <scope>IDENTIFICATION</scope>
</reference>
<feature type="transmembrane region" description="Helical" evidence="6">
    <location>
        <begin position="749"/>
        <end position="771"/>
    </location>
</feature>
<feature type="region of interest" description="Disordered" evidence="5">
    <location>
        <begin position="636"/>
        <end position="657"/>
    </location>
</feature>
<feature type="transmembrane region" description="Helical" evidence="6">
    <location>
        <begin position="791"/>
        <end position="812"/>
    </location>
</feature>
<evidence type="ECO:0000256" key="2">
    <source>
        <dbReference type="ARBA" id="ARBA00022692"/>
    </source>
</evidence>
<feature type="transmembrane region" description="Helical" evidence="6">
    <location>
        <begin position="117"/>
        <end position="144"/>
    </location>
</feature>
<dbReference type="GO" id="GO:0016020">
    <property type="term" value="C:membrane"/>
    <property type="evidence" value="ECO:0007669"/>
    <property type="project" value="UniProtKB-SubCell"/>
</dbReference>
<accession>A0AA85GFX1</accession>
<feature type="transmembrane region" description="Helical" evidence="6">
    <location>
        <begin position="223"/>
        <end position="242"/>
    </location>
</feature>
<feature type="transmembrane region" description="Helical" evidence="6">
    <location>
        <begin position="469"/>
        <end position="495"/>
    </location>
</feature>
<feature type="transmembrane region" description="Helical" evidence="6">
    <location>
        <begin position="322"/>
        <end position="343"/>
    </location>
</feature>
<dbReference type="GO" id="GO:0055085">
    <property type="term" value="P:transmembrane transport"/>
    <property type="evidence" value="ECO:0007669"/>
    <property type="project" value="InterPro"/>
</dbReference>
<feature type="transmembrane region" description="Helical" evidence="6">
    <location>
        <begin position="150"/>
        <end position="170"/>
    </location>
</feature>
<keyword evidence="4 6" id="KW-0472">Membrane</keyword>
<evidence type="ECO:0000256" key="1">
    <source>
        <dbReference type="ARBA" id="ARBA00004141"/>
    </source>
</evidence>
<feature type="transmembrane region" description="Helical" evidence="6">
    <location>
        <begin position="285"/>
        <end position="302"/>
    </location>
</feature>
<evidence type="ECO:0000313" key="8">
    <source>
        <dbReference type="WBParaSite" id="SRDH1_96360.16"/>
    </source>
</evidence>
<evidence type="ECO:0000256" key="3">
    <source>
        <dbReference type="ARBA" id="ARBA00022989"/>
    </source>
</evidence>
<evidence type="ECO:0000256" key="6">
    <source>
        <dbReference type="SAM" id="Phobius"/>
    </source>
</evidence>
<keyword evidence="2 6" id="KW-0812">Transmembrane</keyword>
<dbReference type="InterPro" id="IPR051832">
    <property type="entry name" value="mTOR-Rac_regulators"/>
</dbReference>
<feature type="transmembrane region" description="Helical" evidence="6">
    <location>
        <begin position="350"/>
        <end position="375"/>
    </location>
</feature>
<feature type="transmembrane region" description="Helical" evidence="6">
    <location>
        <begin position="88"/>
        <end position="110"/>
    </location>
</feature>
<feature type="transmembrane region" description="Helical" evidence="6">
    <location>
        <begin position="29"/>
        <end position="47"/>
    </location>
</feature>
<dbReference type="PANTHER" id="PTHR22829">
    <property type="entry name" value="DEP DOMAIN PROTEIN"/>
    <property type="match status" value="1"/>
</dbReference>
<feature type="transmembrane region" description="Helical" evidence="6">
    <location>
        <begin position="507"/>
        <end position="529"/>
    </location>
</feature>
<reference evidence="7" key="1">
    <citation type="submission" date="2022-06" db="EMBL/GenBank/DDBJ databases">
        <authorList>
            <person name="Berger JAMES D."/>
            <person name="Berger JAMES D."/>
        </authorList>
    </citation>
    <scope>NUCLEOTIDE SEQUENCE [LARGE SCALE GENOMIC DNA]</scope>
</reference>
<evidence type="ECO:0000313" key="7">
    <source>
        <dbReference type="Proteomes" id="UP000050792"/>
    </source>
</evidence>
<dbReference type="Proteomes" id="UP000050792">
    <property type="component" value="Unassembled WGS sequence"/>
</dbReference>
<dbReference type="AlphaFoldDB" id="A0AA85GFX1"/>
<dbReference type="PANTHER" id="PTHR22829:SF5">
    <property type="entry name" value="INTEGRAL MEMBRANE PROTEIN GPR155"/>
    <property type="match status" value="1"/>
</dbReference>
<dbReference type="InterPro" id="IPR004776">
    <property type="entry name" value="Mem_transp_PIN-like"/>
</dbReference>
<evidence type="ECO:0000256" key="4">
    <source>
        <dbReference type="ARBA" id="ARBA00023136"/>
    </source>
</evidence>
<feature type="transmembrane region" description="Helical" evidence="6">
    <location>
        <begin position="395"/>
        <end position="413"/>
    </location>
</feature>
<evidence type="ECO:0008006" key="9">
    <source>
        <dbReference type="Google" id="ProtNLM"/>
    </source>
</evidence>
<protein>
    <recommendedName>
        <fullName evidence="9">DEP domain-containing protein</fullName>
    </recommendedName>
</protein>
<keyword evidence="3 6" id="KW-1133">Transmembrane helix</keyword>
<organism evidence="7 8">
    <name type="scientific">Schistosoma rodhaini</name>
    <dbReference type="NCBI Taxonomy" id="6188"/>
    <lineage>
        <taxon>Eukaryota</taxon>
        <taxon>Metazoa</taxon>
        <taxon>Spiralia</taxon>
        <taxon>Lophotrochozoa</taxon>
        <taxon>Platyhelminthes</taxon>
        <taxon>Trematoda</taxon>
        <taxon>Digenea</taxon>
        <taxon>Strigeidida</taxon>
        <taxon>Schistosomatoidea</taxon>
        <taxon>Schistosomatidae</taxon>
        <taxon>Schistosoma</taxon>
    </lineage>
</organism>